<dbReference type="Proteomes" id="UP000569329">
    <property type="component" value="Unassembled WGS sequence"/>
</dbReference>
<comment type="caution">
    <text evidence="13">The sequence shown here is derived from an EMBL/GenBank/DDBJ whole genome shotgun (WGS) entry which is preliminary data.</text>
</comment>
<protein>
    <recommendedName>
        <fullName evidence="10">Putative proline/betaine transporter</fullName>
    </recommendedName>
</protein>
<evidence type="ECO:0000256" key="1">
    <source>
        <dbReference type="ARBA" id="ARBA00004651"/>
    </source>
</evidence>
<feature type="transmembrane region" description="Helical" evidence="11">
    <location>
        <begin position="31"/>
        <end position="49"/>
    </location>
</feature>
<comment type="similarity">
    <text evidence="2">Belongs to the major facilitator superfamily. Metabolite:H+ Symporter (MHS) family (TC 2.A.1.6) family.</text>
</comment>
<keyword evidence="4" id="KW-1003">Cell membrane</keyword>
<dbReference type="InterPro" id="IPR011701">
    <property type="entry name" value="MFS"/>
</dbReference>
<dbReference type="InterPro" id="IPR051084">
    <property type="entry name" value="H+-coupled_symporters"/>
</dbReference>
<dbReference type="PROSITE" id="PS00217">
    <property type="entry name" value="SUGAR_TRANSPORT_2"/>
    <property type="match status" value="1"/>
</dbReference>
<feature type="transmembrane region" description="Helical" evidence="11">
    <location>
        <begin position="191"/>
        <end position="210"/>
    </location>
</feature>
<evidence type="ECO:0000259" key="12">
    <source>
        <dbReference type="PROSITE" id="PS50850"/>
    </source>
</evidence>
<dbReference type="PANTHER" id="PTHR43528:SF1">
    <property type="entry name" value="ALPHA-KETOGLUTARATE PERMEASE"/>
    <property type="match status" value="1"/>
</dbReference>
<keyword evidence="6" id="KW-0769">Symport</keyword>
<dbReference type="InterPro" id="IPR020846">
    <property type="entry name" value="MFS_dom"/>
</dbReference>
<evidence type="ECO:0000256" key="6">
    <source>
        <dbReference type="ARBA" id="ARBA00022847"/>
    </source>
</evidence>
<evidence type="ECO:0000256" key="7">
    <source>
        <dbReference type="ARBA" id="ARBA00022989"/>
    </source>
</evidence>
<dbReference type="InterPro" id="IPR005829">
    <property type="entry name" value="Sugar_transporter_CS"/>
</dbReference>
<keyword evidence="14" id="KW-1185">Reference proteome</keyword>
<dbReference type="PROSITE" id="PS00216">
    <property type="entry name" value="SUGAR_TRANSPORT_1"/>
    <property type="match status" value="1"/>
</dbReference>
<evidence type="ECO:0000313" key="13">
    <source>
        <dbReference type="EMBL" id="MBA8826250.1"/>
    </source>
</evidence>
<keyword evidence="3" id="KW-0813">Transport</keyword>
<evidence type="ECO:0000256" key="11">
    <source>
        <dbReference type="SAM" id="Phobius"/>
    </source>
</evidence>
<dbReference type="GO" id="GO:0005886">
    <property type="term" value="C:plasma membrane"/>
    <property type="evidence" value="ECO:0007669"/>
    <property type="project" value="UniProtKB-SubCell"/>
</dbReference>
<dbReference type="EMBL" id="JACGWZ010000005">
    <property type="protein sequence ID" value="MBA8826250.1"/>
    <property type="molecule type" value="Genomic_DNA"/>
</dbReference>
<evidence type="ECO:0000256" key="8">
    <source>
        <dbReference type="ARBA" id="ARBA00023136"/>
    </source>
</evidence>
<feature type="transmembrane region" description="Helical" evidence="11">
    <location>
        <begin position="310"/>
        <end position="330"/>
    </location>
</feature>
<keyword evidence="7 11" id="KW-1133">Transmembrane helix</keyword>
<dbReference type="AlphaFoldDB" id="A0A839DZH4"/>
<organism evidence="13 14">
    <name type="scientific">Halosaccharopolyspora lacisalsi</name>
    <dbReference type="NCBI Taxonomy" id="1000566"/>
    <lineage>
        <taxon>Bacteria</taxon>
        <taxon>Bacillati</taxon>
        <taxon>Actinomycetota</taxon>
        <taxon>Actinomycetes</taxon>
        <taxon>Pseudonocardiales</taxon>
        <taxon>Pseudonocardiaceae</taxon>
        <taxon>Halosaccharopolyspora</taxon>
    </lineage>
</organism>
<feature type="transmembrane region" description="Helical" evidence="11">
    <location>
        <begin position="156"/>
        <end position="179"/>
    </location>
</feature>
<feature type="transmembrane region" description="Helical" evidence="11">
    <location>
        <begin position="243"/>
        <end position="263"/>
    </location>
</feature>
<evidence type="ECO:0000256" key="5">
    <source>
        <dbReference type="ARBA" id="ARBA00022692"/>
    </source>
</evidence>
<dbReference type="Pfam" id="PF00083">
    <property type="entry name" value="Sugar_tr"/>
    <property type="match status" value="1"/>
</dbReference>
<sequence length="442" mass="46679">MSGTVEREPRSTPAVRRRAVTAAMIGNATEWYDYATYGYLAVVLATVFFPPTAPVLSLLASFATFAVAFVVRPLGAFLLAPLNDRIGRKRTLAITIFTMAGATCVIGVLPGYGAIGVLAPIALVLTRMVQGFAVGGEYGGASTFVVEYAPDARRGFWASWLECGAIGGFLLASGLTTSLTYALSDAAMHSWGWRVPFLVALPLGLIGLYLRLRLTDTPSFTALTEQAAEARAPVREVLTGHRLRVVICGGIVVYSSIGTYVLLTYMPSYLSRNLGMSSATAQLLVFVSGGVLTAAIPLAGVLSDRVGRRTMLIAAAVGYVVLAYPAFWLIGQARWQPALAGMLILTLCHVPILGTTTATLPALFPARVRGTGVAIGYNVSFAVFGGTAPLLMTFVVNATGSLFVPAFYLILVALIALVPIVMSPETAGKPLDRFPEVSSDVL</sequence>
<keyword evidence="5 11" id="KW-0812">Transmembrane</keyword>
<dbReference type="InterPro" id="IPR036259">
    <property type="entry name" value="MFS_trans_sf"/>
</dbReference>
<reference evidence="13 14" key="1">
    <citation type="submission" date="2020-07" db="EMBL/GenBank/DDBJ databases">
        <title>Sequencing the genomes of 1000 actinobacteria strains.</title>
        <authorList>
            <person name="Klenk H.-P."/>
        </authorList>
    </citation>
    <scope>NUCLEOTIDE SEQUENCE [LARGE SCALE GENOMIC DNA]</scope>
    <source>
        <strain evidence="13 14">DSM 45975</strain>
    </source>
</reference>
<name>A0A839DZH4_9PSEU</name>
<gene>
    <name evidence="13" type="ORF">FHX42_003626</name>
</gene>
<dbReference type="RefSeq" id="WP_182545499.1">
    <property type="nucleotide sequence ID" value="NZ_JACGWZ010000005.1"/>
</dbReference>
<feature type="transmembrane region" description="Helical" evidence="11">
    <location>
        <begin position="402"/>
        <end position="422"/>
    </location>
</feature>
<dbReference type="Pfam" id="PF07690">
    <property type="entry name" value="MFS_1"/>
    <property type="match status" value="1"/>
</dbReference>
<feature type="domain" description="Major facilitator superfamily (MFS) profile" evidence="12">
    <location>
        <begin position="19"/>
        <end position="427"/>
    </location>
</feature>
<dbReference type="SUPFAM" id="SSF103473">
    <property type="entry name" value="MFS general substrate transporter"/>
    <property type="match status" value="1"/>
</dbReference>
<feature type="transmembrane region" description="Helical" evidence="11">
    <location>
        <begin position="115"/>
        <end position="135"/>
    </location>
</feature>
<feature type="transmembrane region" description="Helical" evidence="11">
    <location>
        <begin position="55"/>
        <end position="79"/>
    </location>
</feature>
<accession>A0A839DZH4</accession>
<evidence type="ECO:0000256" key="10">
    <source>
        <dbReference type="ARBA" id="ARBA00039918"/>
    </source>
</evidence>
<evidence type="ECO:0000256" key="3">
    <source>
        <dbReference type="ARBA" id="ARBA00022448"/>
    </source>
</evidence>
<keyword evidence="8 11" id="KW-0472">Membrane</keyword>
<dbReference type="Gene3D" id="1.20.1250.20">
    <property type="entry name" value="MFS general substrate transporter like domains"/>
    <property type="match status" value="2"/>
</dbReference>
<dbReference type="GO" id="GO:0015293">
    <property type="term" value="F:symporter activity"/>
    <property type="evidence" value="ECO:0007669"/>
    <property type="project" value="UniProtKB-KW"/>
</dbReference>
<comment type="subcellular location">
    <subcellularLocation>
        <location evidence="1">Cell membrane</location>
        <topology evidence="1">Multi-pass membrane protein</topology>
    </subcellularLocation>
</comment>
<evidence type="ECO:0000313" key="14">
    <source>
        <dbReference type="Proteomes" id="UP000569329"/>
    </source>
</evidence>
<proteinExistence type="inferred from homology"/>
<dbReference type="PROSITE" id="PS50850">
    <property type="entry name" value="MFS"/>
    <property type="match status" value="1"/>
</dbReference>
<dbReference type="FunFam" id="1.20.1250.20:FF:000001">
    <property type="entry name" value="Dicarboxylate MFS transporter"/>
    <property type="match status" value="1"/>
</dbReference>
<evidence type="ECO:0000256" key="9">
    <source>
        <dbReference type="ARBA" id="ARBA00037295"/>
    </source>
</evidence>
<feature type="transmembrane region" description="Helical" evidence="11">
    <location>
        <begin position="375"/>
        <end position="396"/>
    </location>
</feature>
<feature type="transmembrane region" description="Helical" evidence="11">
    <location>
        <begin position="91"/>
        <end position="109"/>
    </location>
</feature>
<evidence type="ECO:0000256" key="2">
    <source>
        <dbReference type="ARBA" id="ARBA00008240"/>
    </source>
</evidence>
<comment type="function">
    <text evidence="9">May be a proton symporter involved in the uptake of osmolytes such as proline and glycine betaine.</text>
</comment>
<evidence type="ECO:0000256" key="4">
    <source>
        <dbReference type="ARBA" id="ARBA00022475"/>
    </source>
</evidence>
<feature type="transmembrane region" description="Helical" evidence="11">
    <location>
        <begin position="283"/>
        <end position="303"/>
    </location>
</feature>
<feature type="transmembrane region" description="Helical" evidence="11">
    <location>
        <begin position="342"/>
        <end position="363"/>
    </location>
</feature>
<dbReference type="PANTHER" id="PTHR43528">
    <property type="entry name" value="ALPHA-KETOGLUTARATE PERMEASE"/>
    <property type="match status" value="1"/>
</dbReference>
<dbReference type="InterPro" id="IPR005828">
    <property type="entry name" value="MFS_sugar_transport-like"/>
</dbReference>